<dbReference type="PANTHER" id="PTHR12558:SF33">
    <property type="entry name" value="BLL7664 PROTEIN"/>
    <property type="match status" value="1"/>
</dbReference>
<keyword evidence="3" id="KW-1185">Reference proteome</keyword>
<dbReference type="InterPro" id="IPR011990">
    <property type="entry name" value="TPR-like_helical_dom_sf"/>
</dbReference>
<sequence length="584" mass="63171">MERILDSATLQASPRRRAFLRYLVEETLAGHADRLKGYSLERAVFGHDGTFGSQSESVVRFEARRLRRDLDSYYVDAGARDPVRITIPKGQYVPHFKWHQAPTEAPPSDNTEPDPRGGTVVGAIGAAPAADEAGGAGIAGRRRGVLAGLLAVVVLAAAGGLWLWLRSPSPSGAEPVRGPAVVVLPFETLSAGEDDRFLAAGVTQELITALMRFEGFRLYSVPASFGQDARADPVTLGRNLGVGYVVKGSVSSDAATVRVAAQFYDAQTGRVIWSETYDRARTAGALLGVRAELAASIAAVLGQPYGVVNSDMAARLSGGVEPNMASYTCVLKAYTYRRTFRDELRQPVLACLEAAVERDPDYAEPWALLGWLHLDAARFGFVPEAEVPRELSQALDFASRAVAIGPENVVALRALSAVQYHLGNFNESERIQRQALALNPNDPDTLAQLGWRLAVRGRWDEGLAYSERAIERTIDPLGWYYDMTTIHLYLEGRYREMLASAEHSAAGDPTGVSLLAIAHGALGNHAAAQEALATLAKQAPAFNRDPAAVFRRFQFLESISDAYMDGLRKAGWTEPSVSTVPHGK</sequence>
<dbReference type="Gene3D" id="1.25.40.10">
    <property type="entry name" value="Tetratricopeptide repeat domain"/>
    <property type="match status" value="1"/>
</dbReference>
<dbReference type="RefSeq" id="WP_258117237.1">
    <property type="nucleotide sequence ID" value="NZ_CP062229.1"/>
</dbReference>
<evidence type="ECO:0008006" key="4">
    <source>
        <dbReference type="Google" id="ProtNLM"/>
    </source>
</evidence>
<evidence type="ECO:0000256" key="1">
    <source>
        <dbReference type="SAM" id="Phobius"/>
    </source>
</evidence>
<gene>
    <name evidence="2" type="ORF">IHQ72_21955</name>
</gene>
<dbReference type="Proteomes" id="UP001058098">
    <property type="component" value="Chromosome"/>
</dbReference>
<keyword evidence="1" id="KW-1133">Transmembrane helix</keyword>
<dbReference type="SUPFAM" id="SSF48452">
    <property type="entry name" value="TPR-like"/>
    <property type="match status" value="1"/>
</dbReference>
<dbReference type="EMBL" id="CP062229">
    <property type="protein sequence ID" value="UVC13377.1"/>
    <property type="molecule type" value="Genomic_DNA"/>
</dbReference>
<keyword evidence="1" id="KW-0472">Membrane</keyword>
<reference evidence="2" key="1">
    <citation type="submission" date="2020-09" db="EMBL/GenBank/DDBJ databases">
        <title>Rhizobia associated with sainfoin plants.</title>
        <authorList>
            <person name="Asharfi S."/>
            <person name="Kuzmanovic N."/>
            <person name="Bunk B."/>
            <person name="Sproeer C."/>
            <person name="Becker M."/>
            <person name="Thuenen T."/>
        </authorList>
    </citation>
    <scope>NUCLEOTIDE SEQUENCE</scope>
    <source>
        <strain evidence="2">OM4</strain>
    </source>
</reference>
<evidence type="ECO:0000313" key="3">
    <source>
        <dbReference type="Proteomes" id="UP001058098"/>
    </source>
</evidence>
<feature type="transmembrane region" description="Helical" evidence="1">
    <location>
        <begin position="145"/>
        <end position="165"/>
    </location>
</feature>
<accession>A0ABY5QTF8</accession>
<keyword evidence="1" id="KW-0812">Transmembrane</keyword>
<protein>
    <recommendedName>
        <fullName evidence="4">Adenylate cyclase</fullName>
    </recommendedName>
</protein>
<organism evidence="2 3">
    <name type="scientific">Mesorhizobium onobrychidis</name>
    <dbReference type="NCBI Taxonomy" id="2775404"/>
    <lineage>
        <taxon>Bacteria</taxon>
        <taxon>Pseudomonadati</taxon>
        <taxon>Pseudomonadota</taxon>
        <taxon>Alphaproteobacteria</taxon>
        <taxon>Hyphomicrobiales</taxon>
        <taxon>Phyllobacteriaceae</taxon>
        <taxon>Mesorhizobium</taxon>
    </lineage>
</organism>
<proteinExistence type="predicted"/>
<evidence type="ECO:0000313" key="2">
    <source>
        <dbReference type="EMBL" id="UVC13377.1"/>
    </source>
</evidence>
<dbReference type="Gene3D" id="3.40.50.10070">
    <property type="entry name" value="TolB, N-terminal domain"/>
    <property type="match status" value="1"/>
</dbReference>
<name>A0ABY5QTF8_9HYPH</name>
<dbReference type="PANTHER" id="PTHR12558">
    <property type="entry name" value="CELL DIVISION CYCLE 16,23,27"/>
    <property type="match status" value="1"/>
</dbReference>